<protein>
    <recommendedName>
        <fullName evidence="4">DUF3527 domain protein</fullName>
    </recommendedName>
</protein>
<feature type="region of interest" description="Disordered" evidence="1">
    <location>
        <begin position="421"/>
        <end position="545"/>
    </location>
</feature>
<dbReference type="InterPro" id="IPR021916">
    <property type="entry name" value="DUF3527"/>
</dbReference>
<evidence type="ECO:0008006" key="4">
    <source>
        <dbReference type="Google" id="ProtNLM"/>
    </source>
</evidence>
<dbReference type="PANTHER" id="PTHR31390">
    <property type="entry name" value="EXPRESSED PROTEIN"/>
    <property type="match status" value="1"/>
</dbReference>
<feature type="compositionally biased region" description="Polar residues" evidence="1">
    <location>
        <begin position="577"/>
        <end position="594"/>
    </location>
</feature>
<feature type="compositionally biased region" description="Basic and acidic residues" evidence="1">
    <location>
        <begin position="492"/>
        <end position="506"/>
    </location>
</feature>
<feature type="compositionally biased region" description="Polar residues" evidence="1">
    <location>
        <begin position="463"/>
        <end position="491"/>
    </location>
</feature>
<feature type="region of interest" description="Disordered" evidence="1">
    <location>
        <begin position="255"/>
        <end position="279"/>
    </location>
</feature>
<feature type="compositionally biased region" description="Polar residues" evidence="1">
    <location>
        <begin position="189"/>
        <end position="202"/>
    </location>
</feature>
<feature type="compositionally biased region" description="Pro residues" evidence="1">
    <location>
        <begin position="936"/>
        <end position="946"/>
    </location>
</feature>
<dbReference type="EMBL" id="NMUH01001840">
    <property type="protein sequence ID" value="MQL95826.1"/>
    <property type="molecule type" value="Genomic_DNA"/>
</dbReference>
<feature type="region of interest" description="Disordered" evidence="1">
    <location>
        <begin position="131"/>
        <end position="203"/>
    </location>
</feature>
<dbReference type="Proteomes" id="UP000652761">
    <property type="component" value="Unassembled WGS sequence"/>
</dbReference>
<sequence length="946" mass="103274">MEVKRSTLLHQNPKFAEEKAFFSRSSKVIGPKEKSKASKCYQQKVLVRNVDGRPLFPPKSSGCEQKPWPTKVSAVSVRGEELVKHMSNVPGYLQHVDQGGDVQEKALNFGVLDWQRLEKWKGDRRYLSVNEKAAVSPASSNGSSSFSMFESSSQSCRSSSSSYVAQSTQSPSLNHCQDSPTEGGHEGISTEQASSNSKQSYSPEMAYRRCPIRHRISHSGEKRPIVVNLAAKFEEAKQKAPEFFSFSDDVRPFSGANSSSGANSLKPRSKDSVTTNSVNRKMKKLEVVSDHRERRSGELRYKGPSSSVAIEDHSGFSEVNDGMSGNFQKGVHNSGRFSFESTESGHEIQTESGCMSSSGAFPSEDSQLTTFSPNVSHSCPFPCDGQIGSPDVNVCEGSDFSCDSTDLSPFSAAVTVVRSNGCQEKQDKSAKRPHNNYANKTSEKWDWNVLKPVSPGGREPLPNNHSSEDSSGMTRSSSLKQSSAMRQPKSTSFDRHTGDKGADLSRGRRSPLRRLLDPLLKPRAPSRACPPRLAAGSTNQPSSECKLPVNEELISTHGLHSFCNSSTKLSTDGACNRGSNSASQLPPENHSSVNEGKKETSTKQALLRLVWKNGTPLLTFSVNENDILAATRKKSTSAKQDCDYIYTFHYVHEIKKKTGGWISQGNKGNRKELVSRIVGQMNVSCLRRPRGHFAVREFNLFGPELRPTANEALEPVPCSELAAIVIRIPEESVRSSAGDMPQVSSCLDRSEARLMEDKCAYQTVERPGCQQNLQETEPPIVTILPSQVHGLSEGGKPSPLVQRWKSGGSCDCGGWDVGCSLSILTNRPEHRGHGAAQSCHNMDGTHRVELFIQGGDDEGRPIFSLVAFKEELYTVHFHASVASLQAFAICIALLHGRKHTGLGEFQDPQNCAPVEASPIKASARKEVGPSSMSTPYHPPLSPVGRA</sequence>
<evidence type="ECO:0000313" key="2">
    <source>
        <dbReference type="EMBL" id="MQL95826.1"/>
    </source>
</evidence>
<dbReference type="OrthoDB" id="1898655at2759"/>
<proteinExistence type="predicted"/>
<evidence type="ECO:0000313" key="3">
    <source>
        <dbReference type="Proteomes" id="UP000652761"/>
    </source>
</evidence>
<organism evidence="2 3">
    <name type="scientific">Colocasia esculenta</name>
    <name type="common">Wild taro</name>
    <name type="synonym">Arum esculentum</name>
    <dbReference type="NCBI Taxonomy" id="4460"/>
    <lineage>
        <taxon>Eukaryota</taxon>
        <taxon>Viridiplantae</taxon>
        <taxon>Streptophyta</taxon>
        <taxon>Embryophyta</taxon>
        <taxon>Tracheophyta</taxon>
        <taxon>Spermatophyta</taxon>
        <taxon>Magnoliopsida</taxon>
        <taxon>Liliopsida</taxon>
        <taxon>Araceae</taxon>
        <taxon>Aroideae</taxon>
        <taxon>Colocasieae</taxon>
        <taxon>Colocasia</taxon>
    </lineage>
</organism>
<accession>A0A843VL87</accession>
<name>A0A843VL87_COLES</name>
<dbReference type="PANTHER" id="PTHR31390:SF12">
    <property type="entry name" value="PUTATIVE (DUF3527)-RELATED"/>
    <property type="match status" value="1"/>
</dbReference>
<feature type="region of interest" description="Disordered" evidence="1">
    <location>
        <begin position="920"/>
        <end position="946"/>
    </location>
</feature>
<gene>
    <name evidence="2" type="ORF">Taro_028494</name>
</gene>
<keyword evidence="3" id="KW-1185">Reference proteome</keyword>
<feature type="compositionally biased region" description="Low complexity" evidence="1">
    <location>
        <begin position="139"/>
        <end position="172"/>
    </location>
</feature>
<feature type="compositionally biased region" description="Low complexity" evidence="1">
    <location>
        <begin position="255"/>
        <end position="264"/>
    </location>
</feature>
<dbReference type="AlphaFoldDB" id="A0A843VL87"/>
<evidence type="ECO:0000256" key="1">
    <source>
        <dbReference type="SAM" id="MobiDB-lite"/>
    </source>
</evidence>
<feature type="region of interest" description="Disordered" evidence="1">
    <location>
        <begin position="573"/>
        <end position="600"/>
    </location>
</feature>
<reference evidence="2" key="1">
    <citation type="submission" date="2017-07" db="EMBL/GenBank/DDBJ databases">
        <title>Taro Niue Genome Assembly and Annotation.</title>
        <authorList>
            <person name="Atibalentja N."/>
            <person name="Keating K."/>
            <person name="Fields C.J."/>
        </authorList>
    </citation>
    <scope>NUCLEOTIDE SEQUENCE</scope>
    <source>
        <strain evidence="2">Niue_2</strain>
        <tissue evidence="2">Leaf</tissue>
    </source>
</reference>
<dbReference type="Pfam" id="PF12043">
    <property type="entry name" value="DUF3527"/>
    <property type="match status" value="2"/>
</dbReference>
<comment type="caution">
    <text evidence="2">The sequence shown here is derived from an EMBL/GenBank/DDBJ whole genome shotgun (WGS) entry which is preliminary data.</text>
</comment>